<comment type="caution">
    <text evidence="1">The sequence shown here is derived from an EMBL/GenBank/DDBJ whole genome shotgun (WGS) entry which is preliminary data.</text>
</comment>
<dbReference type="InterPro" id="IPR004127">
    <property type="entry name" value="Prefoldin_subunit_alpha"/>
</dbReference>
<accession>A0AA38WMS6</accession>
<gene>
    <name evidence="1" type="ORF">OSB04_002953</name>
</gene>
<dbReference type="EMBL" id="JARYMX010000001">
    <property type="protein sequence ID" value="KAJ9566987.1"/>
    <property type="molecule type" value="Genomic_DNA"/>
</dbReference>
<dbReference type="AlphaFoldDB" id="A0AA38WMS6"/>
<protein>
    <submittedName>
        <fullName evidence="1">Uncharacterized protein</fullName>
    </submittedName>
</protein>
<dbReference type="Pfam" id="PF02996">
    <property type="entry name" value="Prefoldin"/>
    <property type="match status" value="1"/>
</dbReference>
<dbReference type="PANTHER" id="PTHR13345:SF9">
    <property type="entry name" value="PROTEIN UXT"/>
    <property type="match status" value="1"/>
</dbReference>
<dbReference type="GO" id="GO:0003712">
    <property type="term" value="F:transcription coregulator activity"/>
    <property type="evidence" value="ECO:0007669"/>
    <property type="project" value="TreeGrafter"/>
</dbReference>
<keyword evidence="2" id="KW-1185">Reference proteome</keyword>
<dbReference type="Proteomes" id="UP001172457">
    <property type="component" value="Chromosome 1"/>
</dbReference>
<evidence type="ECO:0000313" key="2">
    <source>
        <dbReference type="Proteomes" id="UP001172457"/>
    </source>
</evidence>
<dbReference type="GO" id="GO:0009409">
    <property type="term" value="P:response to cold"/>
    <property type="evidence" value="ECO:0007669"/>
    <property type="project" value="UniProtKB-ARBA"/>
</dbReference>
<dbReference type="CDD" id="cd23158">
    <property type="entry name" value="Prefoldin_UXT"/>
    <property type="match status" value="1"/>
</dbReference>
<organism evidence="1 2">
    <name type="scientific">Centaurea solstitialis</name>
    <name type="common">yellow star-thistle</name>
    <dbReference type="NCBI Taxonomy" id="347529"/>
    <lineage>
        <taxon>Eukaryota</taxon>
        <taxon>Viridiplantae</taxon>
        <taxon>Streptophyta</taxon>
        <taxon>Embryophyta</taxon>
        <taxon>Tracheophyta</taxon>
        <taxon>Spermatophyta</taxon>
        <taxon>Magnoliopsida</taxon>
        <taxon>eudicotyledons</taxon>
        <taxon>Gunneridae</taxon>
        <taxon>Pentapetalae</taxon>
        <taxon>asterids</taxon>
        <taxon>campanulids</taxon>
        <taxon>Asterales</taxon>
        <taxon>Asteraceae</taxon>
        <taxon>Carduoideae</taxon>
        <taxon>Cardueae</taxon>
        <taxon>Centaureinae</taxon>
        <taxon>Centaurea</taxon>
    </lineage>
</organism>
<name>A0AA38WMS6_9ASTR</name>
<dbReference type="GO" id="GO:0006457">
    <property type="term" value="P:protein folding"/>
    <property type="evidence" value="ECO:0007669"/>
    <property type="project" value="UniProtKB-ARBA"/>
</dbReference>
<dbReference type="PANTHER" id="PTHR13345">
    <property type="entry name" value="MEDIATOR OF RNA POLYMERASE II TRANSCRIPTION SUBUNIT 10"/>
    <property type="match status" value="1"/>
</dbReference>
<reference evidence="1" key="1">
    <citation type="submission" date="2023-03" db="EMBL/GenBank/DDBJ databases">
        <title>Chromosome-scale reference genome and RAD-based genetic map of yellow starthistle (Centaurea solstitialis) reveal putative structural variation and QTLs associated with invader traits.</title>
        <authorList>
            <person name="Reatini B."/>
            <person name="Cang F.A."/>
            <person name="Jiang Q."/>
            <person name="Mckibben M.T.W."/>
            <person name="Barker M.S."/>
            <person name="Rieseberg L.H."/>
            <person name="Dlugosch K.M."/>
        </authorList>
    </citation>
    <scope>NUCLEOTIDE SEQUENCE</scope>
    <source>
        <strain evidence="1">CAN-66</strain>
        <tissue evidence="1">Leaf</tissue>
    </source>
</reference>
<dbReference type="GO" id="GO:0045944">
    <property type="term" value="P:positive regulation of transcription by RNA polymerase II"/>
    <property type="evidence" value="ECO:0007669"/>
    <property type="project" value="TreeGrafter"/>
</dbReference>
<dbReference type="GO" id="GO:0016592">
    <property type="term" value="C:mediator complex"/>
    <property type="evidence" value="ECO:0007669"/>
    <property type="project" value="TreeGrafter"/>
</dbReference>
<dbReference type="InterPro" id="IPR009053">
    <property type="entry name" value="Prefoldin"/>
</dbReference>
<dbReference type="NCBIfam" id="TIGR00293">
    <property type="entry name" value="prefoldin subunit alpha"/>
    <property type="match status" value="1"/>
</dbReference>
<sequence>MDRLKEEKIQRFEDFVDRRLKPDLVRAIAERDKVFEQQKVLYPSAMLFSFLALKLHCSDLRKNLENLEKNSVTNLRSMVNLGSEVYAQAEVPDTRHIFVDVGLGFHVELTWSEALNIIPAREEKLARQIEEYTRLIAQIKAQIKTVSQGIRELLQLPPE</sequence>
<proteinExistence type="predicted"/>
<dbReference type="FunFam" id="1.10.287.370:FF:000010">
    <property type="entry name" value="Protein UXT like"/>
    <property type="match status" value="1"/>
</dbReference>
<evidence type="ECO:0000313" key="1">
    <source>
        <dbReference type="EMBL" id="KAJ9566987.1"/>
    </source>
</evidence>
<dbReference type="SUPFAM" id="SSF46579">
    <property type="entry name" value="Prefoldin"/>
    <property type="match status" value="1"/>
</dbReference>
<dbReference type="Gene3D" id="1.10.287.370">
    <property type="match status" value="1"/>
</dbReference>